<reference evidence="8 9" key="1">
    <citation type="submission" date="2016-11" db="EMBL/GenBank/DDBJ databases">
        <title>Complete genome sequence of thermophilic cyanobacteria strain Synechococcus sp. PCC6715.</title>
        <authorList>
            <person name="Tang J."/>
            <person name="Daroch M."/>
            <person name="Liang Y."/>
            <person name="Jiang D."/>
            <person name="Shah M."/>
        </authorList>
    </citation>
    <scope>NUCLEOTIDE SEQUENCE [LARGE SCALE GENOMIC DNA]</scope>
    <source>
        <strain evidence="8 9">PCC 6715</strain>
    </source>
</reference>
<comment type="function">
    <text evidence="7">One of the extrinsic, lumenal subunits of photosystem II (PSII). PSII is a light-driven water plastoquinone oxidoreductase, using light energy to abstract electrons from H(2)O, generating a proton gradient subsequently used for ATP formation. The extrinsic proteins stabilize the structure of photosystem II oxygen-evolving complex (OEC), the ion environment of oxygen evolution and protect the OEC against heat-induced inactivation.</text>
</comment>
<dbReference type="NCBIfam" id="NF002708">
    <property type="entry name" value="PRK02515.1"/>
    <property type="match status" value="1"/>
</dbReference>
<feature type="chain" id="PRO_5013975499" description="Photosystem II extrinsic protein U" evidence="7">
    <location>
        <begin position="31"/>
        <end position="134"/>
    </location>
</feature>
<evidence type="ECO:0000256" key="5">
    <source>
        <dbReference type="ARBA" id="ARBA00023136"/>
    </source>
</evidence>
<evidence type="ECO:0000256" key="1">
    <source>
        <dbReference type="ARBA" id="ARBA00004170"/>
    </source>
</evidence>
<dbReference type="SUPFAM" id="SSF81585">
    <property type="entry name" value="PsbU/PolX domain-like"/>
    <property type="match status" value="1"/>
</dbReference>
<keyword evidence="7" id="KW-0602">Photosynthesis</keyword>
<dbReference type="AlphaFoldDB" id="A0A2D2Q3E0"/>
<dbReference type="RefSeq" id="WP_099799278.1">
    <property type="nucleotide sequence ID" value="NZ_CP018092.1"/>
</dbReference>
<keyword evidence="9" id="KW-1185">Reference proteome</keyword>
<organism evidence="8 9">
    <name type="scientific">Parathermosynechococcus lividus PCC 6715</name>
    <dbReference type="NCBI Taxonomy" id="1917166"/>
    <lineage>
        <taxon>Bacteria</taxon>
        <taxon>Bacillati</taxon>
        <taxon>Cyanobacteriota</taxon>
        <taxon>Cyanophyceae</taxon>
        <taxon>Acaryochloridales</taxon>
        <taxon>Thermosynechococcaceae</taxon>
        <taxon>Parathermosynechococcus</taxon>
    </lineage>
</organism>
<dbReference type="GO" id="GO:0009654">
    <property type="term" value="C:photosystem II oxygen evolving complex"/>
    <property type="evidence" value="ECO:0007669"/>
    <property type="project" value="InterPro"/>
</dbReference>
<dbReference type="GO" id="GO:0031676">
    <property type="term" value="C:plasma membrane-derived thylakoid membrane"/>
    <property type="evidence" value="ECO:0007669"/>
    <property type="project" value="UniProtKB-SubCell"/>
</dbReference>
<dbReference type="InterPro" id="IPR010527">
    <property type="entry name" value="PSII_PsbU"/>
</dbReference>
<dbReference type="EMBL" id="CP018092">
    <property type="protein sequence ID" value="ATS18939.1"/>
    <property type="molecule type" value="Genomic_DNA"/>
</dbReference>
<dbReference type="GO" id="GO:0019898">
    <property type="term" value="C:extrinsic component of membrane"/>
    <property type="evidence" value="ECO:0007669"/>
    <property type="project" value="InterPro"/>
</dbReference>
<dbReference type="Gene3D" id="1.10.150.320">
    <property type="entry name" value="Photosystem II 12 kDa extrinsic protein"/>
    <property type="match status" value="1"/>
</dbReference>
<evidence type="ECO:0000256" key="2">
    <source>
        <dbReference type="ARBA" id="ARBA00010827"/>
    </source>
</evidence>
<dbReference type="Proteomes" id="UP000231057">
    <property type="component" value="Chromosome"/>
</dbReference>
<comment type="subcellular location">
    <subcellularLocation>
        <location evidence="7">Cellular thylakoid membrane</location>
        <topology evidence="7">Peripheral membrane protein</topology>
        <orientation evidence="7">Lumenal side</orientation>
    </subcellularLocation>
    <subcellularLocation>
        <location evidence="1">Membrane</location>
        <topology evidence="1">Peripheral membrane protein</topology>
    </subcellularLocation>
</comment>
<comment type="similarity">
    <text evidence="2 7">Belongs to the PsbU family.</text>
</comment>
<dbReference type="GO" id="GO:0042549">
    <property type="term" value="P:photosystem II stabilization"/>
    <property type="evidence" value="ECO:0007669"/>
    <property type="project" value="InterPro"/>
</dbReference>
<evidence type="ECO:0000256" key="7">
    <source>
        <dbReference type="HAMAP-Rule" id="MF_00589"/>
    </source>
</evidence>
<name>A0A2D2Q3E0_PARLV</name>
<reference evidence="9" key="2">
    <citation type="journal article" date="2022" name="Front. Microbiol.">
        <title>Comparative Genomic Analysis Revealed Distinct Molecular Components and Organization of CO2-Concentrating Mechanism in Thermophilic Cyanobacteria.</title>
        <authorList>
            <person name="Tang J."/>
            <person name="Zhou H."/>
            <person name="Yao D."/>
            <person name="Riaz S."/>
            <person name="You D."/>
            <person name="Klepacz-Smolka A."/>
            <person name="Daroch M."/>
        </authorList>
    </citation>
    <scope>NUCLEOTIDE SEQUENCE [LARGE SCALE GENOMIC DNA]</scope>
    <source>
        <strain evidence="9">PCC 6715</strain>
    </source>
</reference>
<evidence type="ECO:0000256" key="3">
    <source>
        <dbReference type="ARBA" id="ARBA00022982"/>
    </source>
</evidence>
<comment type="subunit">
    <text evidence="7">PSII is composed of 1 copy each of membrane proteins PsbA, PsbB, PsbC, PsbD, PsbE, PsbF, PsbH, PsbI, PsbJ, PsbK, PsbL, PsbM, PsbT, PsbX, PsbY, PsbZ, Psb30/Ycf12, peripheral proteins PsbO, CyanoQ (PsbQ), PsbU, PsbV and a large number of cofactors. It forms dimeric complexes.</text>
</comment>
<proteinExistence type="inferred from homology"/>
<dbReference type="KEGG" id="slw:BRW62_09510"/>
<evidence type="ECO:0000313" key="8">
    <source>
        <dbReference type="EMBL" id="ATS18939.1"/>
    </source>
</evidence>
<evidence type="ECO:0000256" key="4">
    <source>
        <dbReference type="ARBA" id="ARBA00023078"/>
    </source>
</evidence>
<keyword evidence="7" id="KW-0813">Transport</keyword>
<keyword evidence="6 7" id="KW-0604">Photosystem II</keyword>
<dbReference type="Pfam" id="PF06514">
    <property type="entry name" value="PsbU"/>
    <property type="match status" value="1"/>
</dbReference>
<dbReference type="HAMAP" id="MF_00589">
    <property type="entry name" value="PSII_PsbU"/>
    <property type="match status" value="1"/>
</dbReference>
<protein>
    <recommendedName>
        <fullName evidence="7">Photosystem II extrinsic protein U</fullName>
        <shortName evidence="7">PSII-U</shortName>
        <shortName evidence="7">PsbU</shortName>
    </recommendedName>
    <alternativeName>
        <fullName evidence="7">Photosystem II 12 kDa extrinsic protein</fullName>
        <shortName evidence="7">PS II complex 12 kDa extrinsic protein</shortName>
    </alternativeName>
</protein>
<evidence type="ECO:0000313" key="9">
    <source>
        <dbReference type="Proteomes" id="UP000231057"/>
    </source>
</evidence>
<feature type="signal peptide" evidence="7">
    <location>
        <begin position="1"/>
        <end position="30"/>
    </location>
</feature>
<keyword evidence="3 7" id="KW-0249">Electron transport</keyword>
<keyword evidence="7" id="KW-0732">Signal</keyword>
<keyword evidence="4 7" id="KW-0793">Thylakoid</keyword>
<dbReference type="GO" id="GO:0015979">
    <property type="term" value="P:photosynthesis"/>
    <property type="evidence" value="ECO:0007669"/>
    <property type="project" value="UniProtKB-UniRule"/>
</dbReference>
<keyword evidence="5 7" id="KW-0472">Membrane</keyword>
<gene>
    <name evidence="7" type="primary">psbU</name>
    <name evidence="8" type="ORF">BRW62_09510</name>
</gene>
<dbReference type="OrthoDB" id="463369at2"/>
<evidence type="ECO:0000256" key="6">
    <source>
        <dbReference type="ARBA" id="ARBA00023276"/>
    </source>
</evidence>
<sequence precursor="true">MQRFGCWLALVYLLGVSLLGWMHWSAPTLAATAPAAEELVNVVDEKLGSSYGEKIDLNNTNIAAFIQYRGLYPTLAKLIVKNAPYQSVEDVLNIPGLTERQKETLRANLDKFTVTEVETALVEGGDRYNNGLYK</sequence>
<accession>A0A2D2Q3E0</accession>